<evidence type="ECO:0000259" key="10">
    <source>
        <dbReference type="Pfam" id="PF13813"/>
    </source>
</evidence>
<keyword evidence="7 9" id="KW-0472">Membrane</keyword>
<dbReference type="GO" id="GO:0008374">
    <property type="term" value="F:O-acyltransferase activity"/>
    <property type="evidence" value="ECO:0007669"/>
    <property type="project" value="InterPro"/>
</dbReference>
<feature type="domain" description="Wax synthase" evidence="10">
    <location>
        <begin position="353"/>
        <end position="435"/>
    </location>
</feature>
<comment type="similarity">
    <text evidence="3">Belongs to the wax synthase family.</text>
</comment>
<sequence length="533" mass="57537">MWSSSHTQRLPIGSPPFHLPFLNNLHAHLLSAAPQPTTALDYIIWVALPHAFSFPQAYLLTAPRADKPWNRAARFVLGVLGVAAVINSLLSYRLHDPKSQMLNYLKTFADIFVVFTYVEGALLKHTVVDPYTQRRAYDRPRSHLGATINFLLEKRFIGFGSIGIDQTSGRPNSGRGPKVVWSAGRSPRSRRGRGRGGRKSSPPSSVSNIEAVLANGQITPPRTPVESEIEVPRHLQHLVRVPIIRRHARYRNTAILRHALLTAGNFASLGIILGLARQYNGPILSWTDIGGILPGATLNSALVANLIVSVALLVAQIAALPAAAVVLLSTFYHLAALVTIGTGTLETESWDIDLFGKPWAPTSVLDFWGRQWHQVLRHQFVSIACLVLGLFGPILAPFPDVSDDLAPTATLSLVFTSFVVSGALHAIASVTSYPPPEPSKLLLALTLNGAAAVLEIHFKRVTGKKIGGLLGRLWAAAVLLSAGKLMADAYVAVDWANQYLWELAYPVGGATDVVARTVLDALGAAAGRFTTVA</sequence>
<feature type="compositionally biased region" description="Basic residues" evidence="8">
    <location>
        <begin position="187"/>
        <end position="198"/>
    </location>
</feature>
<feature type="transmembrane region" description="Helical" evidence="9">
    <location>
        <begin position="380"/>
        <end position="398"/>
    </location>
</feature>
<protein>
    <recommendedName>
        <fullName evidence="10">Wax synthase domain-containing protein</fullName>
    </recommendedName>
</protein>
<comment type="pathway">
    <text evidence="2">Secondary metabolite biosynthesis.</text>
</comment>
<evidence type="ECO:0000256" key="8">
    <source>
        <dbReference type="SAM" id="MobiDB-lite"/>
    </source>
</evidence>
<dbReference type="EMBL" id="CP086715">
    <property type="protein sequence ID" value="WOO79893.1"/>
    <property type="molecule type" value="Genomic_DNA"/>
</dbReference>
<feature type="region of interest" description="Disordered" evidence="8">
    <location>
        <begin position="167"/>
        <end position="206"/>
    </location>
</feature>
<feature type="transmembrane region" description="Helical" evidence="9">
    <location>
        <begin position="322"/>
        <end position="345"/>
    </location>
</feature>
<proteinExistence type="inferred from homology"/>
<dbReference type="GO" id="GO:0016020">
    <property type="term" value="C:membrane"/>
    <property type="evidence" value="ECO:0007669"/>
    <property type="project" value="UniProtKB-SubCell"/>
</dbReference>
<comment type="subcellular location">
    <subcellularLocation>
        <location evidence="1">Membrane</location>
        <topology evidence="1">Multi-pass membrane protein</topology>
    </subcellularLocation>
</comment>
<dbReference type="GO" id="GO:0006629">
    <property type="term" value="P:lipid metabolic process"/>
    <property type="evidence" value="ECO:0007669"/>
    <property type="project" value="InterPro"/>
</dbReference>
<feature type="transmembrane region" description="Helical" evidence="9">
    <location>
        <begin position="72"/>
        <end position="92"/>
    </location>
</feature>
<dbReference type="PANTHER" id="PTHR31595:SF57">
    <property type="entry name" value="OS04G0481900 PROTEIN"/>
    <property type="match status" value="1"/>
</dbReference>
<evidence type="ECO:0000256" key="9">
    <source>
        <dbReference type="SAM" id="Phobius"/>
    </source>
</evidence>
<dbReference type="InterPro" id="IPR044851">
    <property type="entry name" value="Wax_synthase"/>
</dbReference>
<keyword evidence="6 9" id="KW-1133">Transmembrane helix</keyword>
<evidence type="ECO:0000256" key="1">
    <source>
        <dbReference type="ARBA" id="ARBA00004141"/>
    </source>
</evidence>
<keyword evidence="12" id="KW-1185">Reference proteome</keyword>
<dbReference type="InterPro" id="IPR032805">
    <property type="entry name" value="Wax_synthase_dom"/>
</dbReference>
<name>A0AAF0Y414_9TREE</name>
<accession>A0AAF0Y414</accession>
<gene>
    <name evidence="11" type="ORF">LOC62_02G003406</name>
</gene>
<evidence type="ECO:0000313" key="11">
    <source>
        <dbReference type="EMBL" id="WOO79893.1"/>
    </source>
</evidence>
<dbReference type="PANTHER" id="PTHR31595">
    <property type="entry name" value="LONG-CHAIN-ALCOHOL O-FATTY-ACYLTRANSFERASE 3-RELATED"/>
    <property type="match status" value="1"/>
</dbReference>
<evidence type="ECO:0000256" key="6">
    <source>
        <dbReference type="ARBA" id="ARBA00022989"/>
    </source>
</evidence>
<evidence type="ECO:0000256" key="2">
    <source>
        <dbReference type="ARBA" id="ARBA00005179"/>
    </source>
</evidence>
<evidence type="ECO:0000256" key="4">
    <source>
        <dbReference type="ARBA" id="ARBA00022679"/>
    </source>
</evidence>
<evidence type="ECO:0000256" key="5">
    <source>
        <dbReference type="ARBA" id="ARBA00022692"/>
    </source>
</evidence>
<evidence type="ECO:0000256" key="7">
    <source>
        <dbReference type="ARBA" id="ARBA00023136"/>
    </source>
</evidence>
<reference evidence="11" key="1">
    <citation type="submission" date="2023-10" db="EMBL/GenBank/DDBJ databases">
        <authorList>
            <person name="Noh H."/>
        </authorList>
    </citation>
    <scope>NUCLEOTIDE SEQUENCE</scope>
    <source>
        <strain evidence="11">DUCC4014</strain>
    </source>
</reference>
<feature type="transmembrane region" description="Helical" evidence="9">
    <location>
        <begin position="255"/>
        <end position="276"/>
    </location>
</feature>
<organism evidence="11 12">
    <name type="scientific">Vanrija pseudolonga</name>
    <dbReference type="NCBI Taxonomy" id="143232"/>
    <lineage>
        <taxon>Eukaryota</taxon>
        <taxon>Fungi</taxon>
        <taxon>Dikarya</taxon>
        <taxon>Basidiomycota</taxon>
        <taxon>Agaricomycotina</taxon>
        <taxon>Tremellomycetes</taxon>
        <taxon>Trichosporonales</taxon>
        <taxon>Trichosporonaceae</taxon>
        <taxon>Vanrija</taxon>
    </lineage>
</organism>
<feature type="transmembrane region" description="Helical" evidence="9">
    <location>
        <begin position="296"/>
        <end position="315"/>
    </location>
</feature>
<dbReference type="Proteomes" id="UP000827549">
    <property type="component" value="Chromosome 2"/>
</dbReference>
<feature type="transmembrane region" description="Helical" evidence="9">
    <location>
        <begin position="104"/>
        <end position="123"/>
    </location>
</feature>
<dbReference type="RefSeq" id="XP_062625925.1">
    <property type="nucleotide sequence ID" value="XM_062769941.1"/>
</dbReference>
<keyword evidence="4" id="KW-0808">Transferase</keyword>
<dbReference type="GeneID" id="87806650"/>
<evidence type="ECO:0000256" key="3">
    <source>
        <dbReference type="ARBA" id="ARBA00007282"/>
    </source>
</evidence>
<keyword evidence="5 9" id="KW-0812">Transmembrane</keyword>
<evidence type="ECO:0000313" key="12">
    <source>
        <dbReference type="Proteomes" id="UP000827549"/>
    </source>
</evidence>
<dbReference type="AlphaFoldDB" id="A0AAF0Y414"/>
<dbReference type="Pfam" id="PF13813">
    <property type="entry name" value="MBOAT_2"/>
    <property type="match status" value="1"/>
</dbReference>
<feature type="transmembrane region" description="Helical" evidence="9">
    <location>
        <begin position="405"/>
        <end position="428"/>
    </location>
</feature>